<name>A0AAN1AMK8_9PROT</name>
<dbReference type="KEGG" id="gbc:GbCGDNIH3_8102"/>
<gene>
    <name evidence="1" type="ORF">GbCGDNIH3_8102</name>
</gene>
<dbReference type="AlphaFoldDB" id="A0AAN1AMK8"/>
<dbReference type="EMBL" id="CP003181">
    <property type="protein sequence ID" value="APG30432.1"/>
    <property type="molecule type" value="Genomic_DNA"/>
</dbReference>
<accession>A0AAN1AMK8</accession>
<proteinExistence type="predicted"/>
<dbReference type="Proteomes" id="UP000019438">
    <property type="component" value="Chromosome"/>
</dbReference>
<protein>
    <submittedName>
        <fullName evidence="1">Uncharacterized protein</fullName>
    </submittedName>
</protein>
<organism evidence="1 2">
    <name type="scientific">Granulibacter bethesdensis</name>
    <dbReference type="NCBI Taxonomy" id="364410"/>
    <lineage>
        <taxon>Bacteria</taxon>
        <taxon>Pseudomonadati</taxon>
        <taxon>Pseudomonadota</taxon>
        <taxon>Alphaproteobacteria</taxon>
        <taxon>Acetobacterales</taxon>
        <taxon>Acetobacteraceae</taxon>
        <taxon>Granulibacter</taxon>
    </lineage>
</organism>
<sequence length="75" mass="8430">MVEVPGQIAGGGGKDFGVGFPTGQGIFERKKDFHRLRRFHPGCWSTVGRVMTIQRHSRRAACPAMRRLRSRCFGL</sequence>
<evidence type="ECO:0000313" key="1">
    <source>
        <dbReference type="EMBL" id="APG30432.1"/>
    </source>
</evidence>
<evidence type="ECO:0000313" key="2">
    <source>
        <dbReference type="Proteomes" id="UP000019438"/>
    </source>
</evidence>
<reference evidence="2" key="1">
    <citation type="submission" date="2012-06" db="EMBL/GenBank/DDBJ databases">
        <title>Genome analysis of multiple Granulibacter bethesdensis isolates demonstrates substantial genome diversity.</title>
        <authorList>
            <person name="Greenberg D.E."/>
            <person name="Porcella S.F."/>
            <person name="Zarember K."/>
            <person name="Zelazny A.M."/>
            <person name="Bruno D."/>
            <person name="Martens C."/>
            <person name="Barbian K.D."/>
            <person name="Jaske E."/>
            <person name="Holland S.M."/>
        </authorList>
    </citation>
    <scope>NUCLEOTIDE SEQUENCE [LARGE SCALE GENOMIC DNA]</scope>
    <source>
        <strain evidence="2">CGDNIH3</strain>
    </source>
</reference>